<dbReference type="InterPro" id="IPR036291">
    <property type="entry name" value="NAD(P)-bd_dom_sf"/>
</dbReference>
<comment type="caution">
    <text evidence="2">The sequence shown here is derived from an EMBL/GenBank/DDBJ whole genome shotgun (WGS) entry which is preliminary data.</text>
</comment>
<feature type="domain" description="PRISE-like Rossmann-fold" evidence="1">
    <location>
        <begin position="6"/>
        <end position="410"/>
    </location>
</feature>
<protein>
    <recommendedName>
        <fullName evidence="1">PRISE-like Rossmann-fold domain-containing protein</fullName>
    </recommendedName>
</protein>
<accession>A0A9P5HEW0</accession>
<organism evidence="2 3">
    <name type="scientific">Cylindrodendrum hubeiense</name>
    <dbReference type="NCBI Taxonomy" id="595255"/>
    <lineage>
        <taxon>Eukaryota</taxon>
        <taxon>Fungi</taxon>
        <taxon>Dikarya</taxon>
        <taxon>Ascomycota</taxon>
        <taxon>Pezizomycotina</taxon>
        <taxon>Sordariomycetes</taxon>
        <taxon>Hypocreomycetidae</taxon>
        <taxon>Hypocreales</taxon>
        <taxon>Nectriaceae</taxon>
        <taxon>Cylindrodendrum</taxon>
    </lineage>
</organism>
<dbReference type="AlphaFoldDB" id="A0A9P5HEW0"/>
<keyword evidence="3" id="KW-1185">Reference proteome</keyword>
<dbReference type="CDD" id="cd08948">
    <property type="entry name" value="5beta-POR_like_SDR_a"/>
    <property type="match status" value="1"/>
</dbReference>
<dbReference type="EMBL" id="JAANBB010000080">
    <property type="protein sequence ID" value="KAF7551336.1"/>
    <property type="molecule type" value="Genomic_DNA"/>
</dbReference>
<dbReference type="SUPFAM" id="SSF51735">
    <property type="entry name" value="NAD(P)-binding Rossmann-fold domains"/>
    <property type="match status" value="1"/>
</dbReference>
<dbReference type="Gene3D" id="3.40.50.720">
    <property type="entry name" value="NAD(P)-binding Rossmann-like Domain"/>
    <property type="match status" value="1"/>
</dbReference>
<dbReference type="Pfam" id="PF22917">
    <property type="entry name" value="PRISE"/>
    <property type="match status" value="1"/>
</dbReference>
<dbReference type="OrthoDB" id="1731983at2759"/>
<name>A0A9P5HEW0_9HYPO</name>
<dbReference type="PANTHER" id="PTHR32487">
    <property type="entry name" value="3-OXO-DELTA(4,5)-STEROID 5-BETA-REDUCTASE"/>
    <property type="match status" value="1"/>
</dbReference>
<sequence>MSSNHALVFGASGITGWAITNLILNGYPTPDTFESVTALTNRPLGAEAAQWPSSSKLQIVSGIDILTSKGQSGLEEELKSKVSHMSKVTHVYFFGTRKSDFVFGNITYQKTAYIMDADPAKEISTNVDLLSRAIRAVEVLAPNLKFVVLPTGTKAYGVHLIDEFPFKNDLPMKESLPRIPEPHASQMFYYNQCDELAALSKGKAWTWCDVIPDVIVGFVPNNNIYCLAQALGLYLSLYAEINGKGSEVEFPGTEESWKILSNDSSQDIVAKVAIHASLHPEISSGQRYNAADNSKASSWSQKWPIICEYFGLKGVAPPSGGSGPQPTQYLADHIDQWKEVEKKYGLVTGRVGNERSFGGFPYFIMTMFNFDRNLDMSQVHEMWGEAKEEVDTKAAWWTAFDRFRKAKIIPQAIVVN</sequence>
<reference evidence="2" key="1">
    <citation type="submission" date="2020-03" db="EMBL/GenBank/DDBJ databases">
        <title>Draft Genome Sequence of Cylindrodendrum hubeiense.</title>
        <authorList>
            <person name="Buettner E."/>
            <person name="Kellner H."/>
        </authorList>
    </citation>
    <scope>NUCLEOTIDE SEQUENCE</scope>
    <source>
        <strain evidence="2">IHI 201604</strain>
    </source>
</reference>
<dbReference type="Proteomes" id="UP000722485">
    <property type="component" value="Unassembled WGS sequence"/>
</dbReference>
<gene>
    <name evidence="2" type="ORF">G7Z17_g5104</name>
</gene>
<dbReference type="InterPro" id="IPR055222">
    <property type="entry name" value="PRISE-like_Rossmann-fold"/>
</dbReference>
<evidence type="ECO:0000259" key="1">
    <source>
        <dbReference type="Pfam" id="PF22917"/>
    </source>
</evidence>
<evidence type="ECO:0000313" key="2">
    <source>
        <dbReference type="EMBL" id="KAF7551336.1"/>
    </source>
</evidence>
<dbReference type="PANTHER" id="PTHR32487:SF8">
    <property type="entry name" value="NAD-DEPENDENT EPIMERASE_DEHYDRATASE DOMAIN-CONTAINING PROTEIN"/>
    <property type="match status" value="1"/>
</dbReference>
<proteinExistence type="predicted"/>
<evidence type="ECO:0000313" key="3">
    <source>
        <dbReference type="Proteomes" id="UP000722485"/>
    </source>
</evidence>